<dbReference type="AlphaFoldDB" id="A0A9D1XP40"/>
<dbReference type="PROSITE" id="PS51904">
    <property type="entry name" value="GLYCOSYL_HYDROL_F25_2"/>
    <property type="match status" value="1"/>
</dbReference>
<reference evidence="2" key="1">
    <citation type="journal article" date="2021" name="PeerJ">
        <title>Extensive microbial diversity within the chicken gut microbiome revealed by metagenomics and culture.</title>
        <authorList>
            <person name="Gilroy R."/>
            <person name="Ravi A."/>
            <person name="Getino M."/>
            <person name="Pursley I."/>
            <person name="Horton D.L."/>
            <person name="Alikhan N.F."/>
            <person name="Baker D."/>
            <person name="Gharbi K."/>
            <person name="Hall N."/>
            <person name="Watson M."/>
            <person name="Adriaenssens E.M."/>
            <person name="Foster-Nyarko E."/>
            <person name="Jarju S."/>
            <person name="Secka A."/>
            <person name="Antonio M."/>
            <person name="Oren A."/>
            <person name="Chaudhuri R.R."/>
            <person name="La Ragione R."/>
            <person name="Hildebrand F."/>
            <person name="Pallen M.J."/>
        </authorList>
    </citation>
    <scope>NUCLEOTIDE SEQUENCE</scope>
    <source>
        <strain evidence="2">ChiGjej1B1-14440</strain>
    </source>
</reference>
<organism evidence="2 3">
    <name type="scientific">Candidatus Erysipelatoclostridium merdavium</name>
    <dbReference type="NCBI Taxonomy" id="2838566"/>
    <lineage>
        <taxon>Bacteria</taxon>
        <taxon>Bacillati</taxon>
        <taxon>Bacillota</taxon>
        <taxon>Erysipelotrichia</taxon>
        <taxon>Erysipelotrichales</taxon>
        <taxon>Erysipelotrichales incertae sedis</taxon>
    </lineage>
</organism>
<comment type="similarity">
    <text evidence="1">Belongs to the glycosyl hydrolase 25 family.</text>
</comment>
<sequence>MIKKSRKSHNFFKCTYITSGGGKMTTHGIDVSQYQGLIDWEVVKDRIDFAIIRCGFGQDRPDQDDKLFRRNADECTRLNIPFGVYLYSYAKNTNDAKKEADHVLRLVKDYQMAYPVYYDLEDNNTTGKQSNEVIGDIAKTFADILEGQGYYVGIYASLYWWKTKLTSPVFDRYTHWIANYTAELNYDGTYDMWQYSSTGWVEGVPTIVDLNYCYADFPAIIKRAGKNNFDKDIETNMYNIGDTVRFNYVFLTSESANPLRPYRNIGTITKIEEGARNPYLIGNDQGWVNNEVIEAKINYLSNPDYMGDSLVGALQQIDVDTSFQNRQRLARLNGINNYVGSAMQNLQMLQLLKEGKLIS</sequence>
<reference evidence="2" key="2">
    <citation type="submission" date="2021-04" db="EMBL/GenBank/DDBJ databases">
        <authorList>
            <person name="Gilroy R."/>
        </authorList>
    </citation>
    <scope>NUCLEOTIDE SEQUENCE</scope>
    <source>
        <strain evidence="2">ChiGjej1B1-14440</strain>
    </source>
</reference>
<name>A0A9D1XP40_9FIRM</name>
<dbReference type="CDD" id="cd06414">
    <property type="entry name" value="GH25_LytC-like"/>
    <property type="match status" value="1"/>
</dbReference>
<dbReference type="InterPro" id="IPR002053">
    <property type="entry name" value="Glyco_hydro_25"/>
</dbReference>
<dbReference type="Proteomes" id="UP000886724">
    <property type="component" value="Unassembled WGS sequence"/>
</dbReference>
<dbReference type="GO" id="GO:0016052">
    <property type="term" value="P:carbohydrate catabolic process"/>
    <property type="evidence" value="ECO:0007669"/>
    <property type="project" value="TreeGrafter"/>
</dbReference>
<evidence type="ECO:0000313" key="2">
    <source>
        <dbReference type="EMBL" id="HIX81485.1"/>
    </source>
</evidence>
<keyword evidence="2" id="KW-0378">Hydrolase</keyword>
<proteinExistence type="inferred from homology"/>
<dbReference type="PANTHER" id="PTHR34135:SF2">
    <property type="entry name" value="LYSOZYME"/>
    <property type="match status" value="1"/>
</dbReference>
<protein>
    <submittedName>
        <fullName evidence="2">Glycoside hydrolase family 25 protein</fullName>
    </submittedName>
</protein>
<comment type="caution">
    <text evidence="2">The sequence shown here is derived from an EMBL/GenBank/DDBJ whole genome shotgun (WGS) entry which is preliminary data.</text>
</comment>
<accession>A0A9D1XP40</accession>
<dbReference type="Gene3D" id="3.20.20.80">
    <property type="entry name" value="Glycosidases"/>
    <property type="match status" value="1"/>
</dbReference>
<evidence type="ECO:0000256" key="1">
    <source>
        <dbReference type="ARBA" id="ARBA00010646"/>
    </source>
</evidence>
<dbReference type="GO" id="GO:0009253">
    <property type="term" value="P:peptidoglycan catabolic process"/>
    <property type="evidence" value="ECO:0007669"/>
    <property type="project" value="InterPro"/>
</dbReference>
<evidence type="ECO:0000313" key="3">
    <source>
        <dbReference type="Proteomes" id="UP000886724"/>
    </source>
</evidence>
<dbReference type="SUPFAM" id="SSF51445">
    <property type="entry name" value="(Trans)glycosidases"/>
    <property type="match status" value="1"/>
</dbReference>
<dbReference type="GO" id="GO:0003796">
    <property type="term" value="F:lysozyme activity"/>
    <property type="evidence" value="ECO:0007669"/>
    <property type="project" value="InterPro"/>
</dbReference>
<dbReference type="PANTHER" id="PTHR34135">
    <property type="entry name" value="LYSOZYME"/>
    <property type="match status" value="1"/>
</dbReference>
<gene>
    <name evidence="2" type="ORF">H9980_05875</name>
</gene>
<dbReference type="GO" id="GO:0016998">
    <property type="term" value="P:cell wall macromolecule catabolic process"/>
    <property type="evidence" value="ECO:0007669"/>
    <property type="project" value="InterPro"/>
</dbReference>
<dbReference type="EMBL" id="DXET01000133">
    <property type="protein sequence ID" value="HIX81485.1"/>
    <property type="molecule type" value="Genomic_DNA"/>
</dbReference>
<dbReference type="Pfam" id="PF01183">
    <property type="entry name" value="Glyco_hydro_25"/>
    <property type="match status" value="1"/>
</dbReference>
<dbReference type="SUPFAM" id="SSF158634">
    <property type="entry name" value="RPA2825-like"/>
    <property type="match status" value="1"/>
</dbReference>
<dbReference type="InterPro" id="IPR017853">
    <property type="entry name" value="GH"/>
</dbReference>